<evidence type="ECO:0000313" key="1">
    <source>
        <dbReference type="EMBL" id="MBW0138090.1"/>
    </source>
</evidence>
<dbReference type="Proteomes" id="UP000694287">
    <property type="component" value="Unassembled WGS sequence"/>
</dbReference>
<reference evidence="1 2" key="1">
    <citation type="submission" date="2020-11" db="EMBL/GenBank/DDBJ databases">
        <title>Pseudonocardia abyssalis sp. nov. and Pseudonocardia oceani sp. nov., description and phylogenomic analysis of two novel actinomycetes isolated from the deep Southern Ocean.</title>
        <authorList>
            <person name="Parra J."/>
        </authorList>
    </citation>
    <scope>NUCLEOTIDE SEQUENCE [LARGE SCALE GENOMIC DNA]</scope>
    <source>
        <strain evidence="1 2">KRD-168</strain>
    </source>
</reference>
<accession>A0ABS6V0T2</accession>
<name>A0ABS6V0T2_9PSEU</name>
<dbReference type="EMBL" id="JADQDK010000001">
    <property type="protein sequence ID" value="MBW0138090.1"/>
    <property type="molecule type" value="Genomic_DNA"/>
</dbReference>
<dbReference type="InterPro" id="IPR018688">
    <property type="entry name" value="PpoB2-like"/>
</dbReference>
<sequence length="146" mass="15854">MALAGAYRFVPMKLRCLEKCRTPRMFLFARWRGGRPPLDALRLGAAHGRFCVGCCWALMLVMLTAGLHSLLPTAGPAALVAVGKNASWGPGSANRWVSCSSAPRRWSWCSSTERPIRGPACTPCAGASATVVHWCFGAPLRRFRHA</sequence>
<keyword evidence="2" id="KW-1185">Reference proteome</keyword>
<comment type="caution">
    <text evidence="1">The sequence shown here is derived from an EMBL/GenBank/DDBJ whole genome shotgun (WGS) entry which is preliminary data.</text>
</comment>
<gene>
    <name evidence="1" type="ORF">I4I81_28070</name>
</gene>
<dbReference type="Pfam" id="PF09948">
    <property type="entry name" value="PpoB2"/>
    <property type="match status" value="1"/>
</dbReference>
<protein>
    <submittedName>
        <fullName evidence="1">DUF2182 domain-containing protein</fullName>
    </submittedName>
</protein>
<proteinExistence type="predicted"/>
<organism evidence="1 2">
    <name type="scientific">Pseudonocardia abyssalis</name>
    <dbReference type="NCBI Taxonomy" id="2792008"/>
    <lineage>
        <taxon>Bacteria</taxon>
        <taxon>Bacillati</taxon>
        <taxon>Actinomycetota</taxon>
        <taxon>Actinomycetes</taxon>
        <taxon>Pseudonocardiales</taxon>
        <taxon>Pseudonocardiaceae</taxon>
        <taxon>Pseudonocardia</taxon>
    </lineage>
</organism>
<evidence type="ECO:0000313" key="2">
    <source>
        <dbReference type="Proteomes" id="UP000694287"/>
    </source>
</evidence>